<dbReference type="EMBL" id="BAABHS010000006">
    <property type="protein sequence ID" value="GAA4958473.1"/>
    <property type="molecule type" value="Genomic_DNA"/>
</dbReference>
<protein>
    <recommendedName>
        <fullName evidence="4">Integral membrane protein</fullName>
    </recommendedName>
</protein>
<feature type="transmembrane region" description="Helical" evidence="1">
    <location>
        <begin position="12"/>
        <end position="29"/>
    </location>
</feature>
<evidence type="ECO:0000256" key="1">
    <source>
        <dbReference type="SAM" id="Phobius"/>
    </source>
</evidence>
<keyword evidence="1" id="KW-1133">Transmembrane helix</keyword>
<sequence>MTTTPAIRRLIGTYAMLSMLTVVALAVLAGADPGQATPEAWVRGVIVAGTSMLTLLFATRAAKGDARAALRLRIIVAVLLVAFTGVLFFLPLPAWMVGEQAACAVLLLATAVLIFRRPQTR</sequence>
<feature type="transmembrane region" description="Helical" evidence="1">
    <location>
        <begin position="96"/>
        <end position="115"/>
    </location>
</feature>
<feature type="transmembrane region" description="Helical" evidence="1">
    <location>
        <begin position="70"/>
        <end position="90"/>
    </location>
</feature>
<organism evidence="2 3">
    <name type="scientific">Yinghuangia aomiensis</name>
    <dbReference type="NCBI Taxonomy" id="676205"/>
    <lineage>
        <taxon>Bacteria</taxon>
        <taxon>Bacillati</taxon>
        <taxon>Actinomycetota</taxon>
        <taxon>Actinomycetes</taxon>
        <taxon>Kitasatosporales</taxon>
        <taxon>Streptomycetaceae</taxon>
        <taxon>Yinghuangia</taxon>
    </lineage>
</organism>
<dbReference type="Proteomes" id="UP001500466">
    <property type="component" value="Unassembled WGS sequence"/>
</dbReference>
<comment type="caution">
    <text evidence="2">The sequence shown here is derived from an EMBL/GenBank/DDBJ whole genome shotgun (WGS) entry which is preliminary data.</text>
</comment>
<name>A0ABP9H634_9ACTN</name>
<dbReference type="RefSeq" id="WP_345675125.1">
    <property type="nucleotide sequence ID" value="NZ_BAABHS010000006.1"/>
</dbReference>
<keyword evidence="1" id="KW-0472">Membrane</keyword>
<feature type="transmembrane region" description="Helical" evidence="1">
    <location>
        <begin position="41"/>
        <end position="58"/>
    </location>
</feature>
<gene>
    <name evidence="2" type="ORF">GCM10023205_21400</name>
</gene>
<evidence type="ECO:0000313" key="3">
    <source>
        <dbReference type="Proteomes" id="UP001500466"/>
    </source>
</evidence>
<evidence type="ECO:0008006" key="4">
    <source>
        <dbReference type="Google" id="ProtNLM"/>
    </source>
</evidence>
<reference evidence="3" key="1">
    <citation type="journal article" date="2019" name="Int. J. Syst. Evol. Microbiol.">
        <title>The Global Catalogue of Microorganisms (GCM) 10K type strain sequencing project: providing services to taxonomists for standard genome sequencing and annotation.</title>
        <authorList>
            <consortium name="The Broad Institute Genomics Platform"/>
            <consortium name="The Broad Institute Genome Sequencing Center for Infectious Disease"/>
            <person name="Wu L."/>
            <person name="Ma J."/>
        </authorList>
    </citation>
    <scope>NUCLEOTIDE SEQUENCE [LARGE SCALE GENOMIC DNA]</scope>
    <source>
        <strain evidence="3">JCM 17986</strain>
    </source>
</reference>
<keyword evidence="3" id="KW-1185">Reference proteome</keyword>
<proteinExistence type="predicted"/>
<keyword evidence="1" id="KW-0812">Transmembrane</keyword>
<accession>A0ABP9H634</accession>
<evidence type="ECO:0000313" key="2">
    <source>
        <dbReference type="EMBL" id="GAA4958473.1"/>
    </source>
</evidence>